<evidence type="ECO:0000256" key="8">
    <source>
        <dbReference type="ARBA" id="ARBA00023141"/>
    </source>
</evidence>
<dbReference type="STRING" id="294746.A5DK70"/>
<evidence type="ECO:0000256" key="2">
    <source>
        <dbReference type="ARBA" id="ARBA00001947"/>
    </source>
</evidence>
<evidence type="ECO:0000259" key="11">
    <source>
        <dbReference type="Pfam" id="PF24621"/>
    </source>
</evidence>
<dbReference type="GO" id="GO:0008652">
    <property type="term" value="P:amino acid biosynthetic process"/>
    <property type="evidence" value="ECO:0007669"/>
    <property type="project" value="UniProtKB-KW"/>
</dbReference>
<dbReference type="EMBL" id="CH408158">
    <property type="protein sequence ID" value="EDK39573.2"/>
    <property type="molecule type" value="Genomic_DNA"/>
</dbReference>
<dbReference type="GeneID" id="5126006"/>
<dbReference type="GO" id="GO:0003856">
    <property type="term" value="F:3-dehydroquinate synthase activity"/>
    <property type="evidence" value="ECO:0007669"/>
    <property type="project" value="TreeGrafter"/>
</dbReference>
<comment type="cofactor">
    <cofactor evidence="2">
        <name>Zn(2+)</name>
        <dbReference type="ChEBI" id="CHEBI:29105"/>
    </cofactor>
</comment>
<reference evidence="12 13" key="1">
    <citation type="journal article" date="2009" name="Nature">
        <title>Evolution of pathogenicity and sexual reproduction in eight Candida genomes.</title>
        <authorList>
            <person name="Butler G."/>
            <person name="Rasmussen M.D."/>
            <person name="Lin M.F."/>
            <person name="Santos M.A."/>
            <person name="Sakthikumar S."/>
            <person name="Munro C.A."/>
            <person name="Rheinbay E."/>
            <person name="Grabherr M."/>
            <person name="Forche A."/>
            <person name="Reedy J.L."/>
            <person name="Agrafioti I."/>
            <person name="Arnaud M.B."/>
            <person name="Bates S."/>
            <person name="Brown A.J."/>
            <person name="Brunke S."/>
            <person name="Costanzo M.C."/>
            <person name="Fitzpatrick D.A."/>
            <person name="de Groot P.W."/>
            <person name="Harris D."/>
            <person name="Hoyer L.L."/>
            <person name="Hube B."/>
            <person name="Klis F.M."/>
            <person name="Kodira C."/>
            <person name="Lennard N."/>
            <person name="Logue M.E."/>
            <person name="Martin R."/>
            <person name="Neiman A.M."/>
            <person name="Nikolaou E."/>
            <person name="Quail M.A."/>
            <person name="Quinn J."/>
            <person name="Santos M.C."/>
            <person name="Schmitzberger F.F."/>
            <person name="Sherlock G."/>
            <person name="Shah P."/>
            <person name="Silverstein K.A."/>
            <person name="Skrzypek M.S."/>
            <person name="Soll D."/>
            <person name="Staggs R."/>
            <person name="Stansfield I."/>
            <person name="Stumpf M.P."/>
            <person name="Sudbery P.E."/>
            <person name="Srikantha T."/>
            <person name="Zeng Q."/>
            <person name="Berman J."/>
            <person name="Berriman M."/>
            <person name="Heitman J."/>
            <person name="Gow N.A."/>
            <person name="Lorenz M.C."/>
            <person name="Birren B.W."/>
            <person name="Kellis M."/>
            <person name="Cuomo C.A."/>
        </authorList>
    </citation>
    <scope>NUCLEOTIDE SEQUENCE [LARGE SCALE GENOMIC DNA]</scope>
    <source>
        <strain evidence="13">ATCC 6260 / CBS 566 / DSM 6381 / JCM 1539 / NBRC 10279 / NRRL Y-324</strain>
    </source>
</reference>
<dbReference type="KEGG" id="pgu:PGUG_03671"/>
<dbReference type="eggNOG" id="KOG0692">
    <property type="taxonomic scope" value="Eukaryota"/>
</dbReference>
<evidence type="ECO:0000256" key="7">
    <source>
        <dbReference type="ARBA" id="ARBA00023027"/>
    </source>
</evidence>
<dbReference type="InterPro" id="IPR030960">
    <property type="entry name" value="DHQS/DOIS_N"/>
</dbReference>
<evidence type="ECO:0000256" key="6">
    <source>
        <dbReference type="ARBA" id="ARBA00022833"/>
    </source>
</evidence>
<keyword evidence="3" id="KW-0028">Amino-acid biosynthesis</keyword>
<keyword evidence="5" id="KW-0547">Nucleotide-binding</keyword>
<dbReference type="InterPro" id="IPR056179">
    <property type="entry name" value="DHQS_C"/>
</dbReference>
<keyword evidence="8" id="KW-0057">Aromatic amino acid biosynthesis</keyword>
<evidence type="ECO:0000256" key="5">
    <source>
        <dbReference type="ARBA" id="ARBA00022741"/>
    </source>
</evidence>
<comment type="cofactor">
    <cofactor evidence="1">
        <name>NAD(+)</name>
        <dbReference type="ChEBI" id="CHEBI:57540"/>
    </cofactor>
</comment>
<keyword evidence="7" id="KW-0520">NAD</keyword>
<dbReference type="Pfam" id="PF01761">
    <property type="entry name" value="DHQ_synthase"/>
    <property type="match status" value="1"/>
</dbReference>
<dbReference type="InterPro" id="IPR050071">
    <property type="entry name" value="Dehydroquinate_synthase"/>
</dbReference>
<evidence type="ECO:0000313" key="13">
    <source>
        <dbReference type="Proteomes" id="UP000001997"/>
    </source>
</evidence>
<dbReference type="Gene3D" id="3.40.50.1970">
    <property type="match status" value="1"/>
</dbReference>
<protein>
    <submittedName>
        <fullName evidence="12">Uncharacterized protein</fullName>
    </submittedName>
</protein>
<dbReference type="Gene3D" id="1.20.1090.10">
    <property type="entry name" value="Dehydroquinate synthase-like - alpha domain"/>
    <property type="match status" value="1"/>
</dbReference>
<accession>A5DK70</accession>
<gene>
    <name evidence="12" type="ORF">PGUG_03671</name>
</gene>
<dbReference type="PANTHER" id="PTHR43622">
    <property type="entry name" value="3-DEHYDROQUINATE SYNTHASE"/>
    <property type="match status" value="1"/>
</dbReference>
<proteinExistence type="predicted"/>
<dbReference type="SUPFAM" id="SSF56796">
    <property type="entry name" value="Dehydroquinate synthase-like"/>
    <property type="match status" value="1"/>
</dbReference>
<dbReference type="GO" id="GO:0046872">
    <property type="term" value="F:metal ion binding"/>
    <property type="evidence" value="ECO:0007669"/>
    <property type="project" value="UniProtKB-KW"/>
</dbReference>
<evidence type="ECO:0000256" key="3">
    <source>
        <dbReference type="ARBA" id="ARBA00022605"/>
    </source>
</evidence>
<dbReference type="Proteomes" id="UP000001997">
    <property type="component" value="Unassembled WGS sequence"/>
</dbReference>
<dbReference type="OrthoDB" id="197068at2759"/>
<organism evidence="12 13">
    <name type="scientific">Meyerozyma guilliermondii (strain ATCC 6260 / CBS 566 / DSM 6381 / JCM 1539 / NBRC 10279 / NRRL Y-324)</name>
    <name type="common">Yeast</name>
    <name type="synonym">Candida guilliermondii</name>
    <dbReference type="NCBI Taxonomy" id="294746"/>
    <lineage>
        <taxon>Eukaryota</taxon>
        <taxon>Fungi</taxon>
        <taxon>Dikarya</taxon>
        <taxon>Ascomycota</taxon>
        <taxon>Saccharomycotina</taxon>
        <taxon>Pichiomycetes</taxon>
        <taxon>Debaryomycetaceae</taxon>
        <taxon>Meyerozyma</taxon>
    </lineage>
</organism>
<dbReference type="PANTHER" id="PTHR43622:SF7">
    <property type="entry name" value="3-DEHYDROQUINATE SYNTHASE, CHLOROPLASTIC"/>
    <property type="match status" value="1"/>
</dbReference>
<dbReference type="VEuPathDB" id="FungiDB:PGUG_03671"/>
<feature type="domain" description="3-dehydroquinate synthase N-terminal" evidence="10">
    <location>
        <begin position="75"/>
        <end position="186"/>
    </location>
</feature>
<keyword evidence="13" id="KW-1185">Reference proteome</keyword>
<evidence type="ECO:0000256" key="1">
    <source>
        <dbReference type="ARBA" id="ARBA00001911"/>
    </source>
</evidence>
<dbReference type="GO" id="GO:0000166">
    <property type="term" value="F:nucleotide binding"/>
    <property type="evidence" value="ECO:0007669"/>
    <property type="project" value="UniProtKB-KW"/>
</dbReference>
<dbReference type="Pfam" id="PF24621">
    <property type="entry name" value="DHQS_C"/>
    <property type="match status" value="1"/>
</dbReference>
<dbReference type="InParanoid" id="A5DK70"/>
<evidence type="ECO:0000256" key="4">
    <source>
        <dbReference type="ARBA" id="ARBA00022723"/>
    </source>
</evidence>
<dbReference type="FunFam" id="3.40.50.1970:FF:000007">
    <property type="entry name" value="Pentafunctional AROM polypeptide"/>
    <property type="match status" value="1"/>
</dbReference>
<name>A5DK70_PICGU</name>
<dbReference type="HOGENOM" id="CLU_001201_0_0_1"/>
<dbReference type="CDD" id="cd08195">
    <property type="entry name" value="DHQS"/>
    <property type="match status" value="1"/>
</dbReference>
<feature type="domain" description="3-dehydroquinate synthase C-terminal" evidence="11">
    <location>
        <begin position="188"/>
        <end position="267"/>
    </location>
</feature>
<keyword evidence="6" id="KW-0862">Zinc</keyword>
<evidence type="ECO:0000313" key="12">
    <source>
        <dbReference type="EMBL" id="EDK39573.2"/>
    </source>
</evidence>
<keyword evidence="9" id="KW-0456">Lyase</keyword>
<dbReference type="RefSeq" id="XP_001484290.2">
    <property type="nucleotide sequence ID" value="XM_001484240.1"/>
</dbReference>
<keyword evidence="4" id="KW-0479">Metal-binding</keyword>
<sequence length="270" mass="29671">MHIDKVAILGSETIHVGYRIQEHIVRQTLTTKASSTYVIISDKNMAQTTAYSKLVQEFKAGLKEFRPESRLLLYNVSPGENNKSRETKAAVEDFLLESGCTRDTVILAVGGGVIGDMIGFVAATFMRGVRVIQVPTTLLAMVDSSVGGKTAIDTPLGKNFIGSFHQPDYVFVDVSFLESLPARQFINGMAEVVKTAAIWNETEFSRLENFASTFLKVVNAPDLELVSIKEDLVKTVLESIRVKAQVVSSDEKEAGLRNLLNFGHTIGQRN</sequence>
<evidence type="ECO:0000259" key="10">
    <source>
        <dbReference type="Pfam" id="PF01761"/>
    </source>
</evidence>
<dbReference type="AlphaFoldDB" id="A5DK70"/>
<dbReference type="GO" id="GO:0009073">
    <property type="term" value="P:aromatic amino acid family biosynthetic process"/>
    <property type="evidence" value="ECO:0007669"/>
    <property type="project" value="UniProtKB-KW"/>
</dbReference>
<evidence type="ECO:0000256" key="9">
    <source>
        <dbReference type="ARBA" id="ARBA00023239"/>
    </source>
</evidence>
<dbReference type="OMA" id="CIWNASE"/>